<organism evidence="17 18">
    <name type="scientific">Hyphomonas hirschiana VP5</name>
    <dbReference type="NCBI Taxonomy" id="1280951"/>
    <lineage>
        <taxon>Bacteria</taxon>
        <taxon>Pseudomonadati</taxon>
        <taxon>Pseudomonadota</taxon>
        <taxon>Alphaproteobacteria</taxon>
        <taxon>Hyphomonadales</taxon>
        <taxon>Hyphomonadaceae</taxon>
        <taxon>Hyphomonas</taxon>
    </lineage>
</organism>
<evidence type="ECO:0000256" key="15">
    <source>
        <dbReference type="SAM" id="Coils"/>
    </source>
</evidence>
<evidence type="ECO:0000256" key="2">
    <source>
        <dbReference type="ARBA" id="ARBA00022448"/>
    </source>
</evidence>
<dbReference type="GO" id="GO:0005886">
    <property type="term" value="C:plasma membrane"/>
    <property type="evidence" value="ECO:0007669"/>
    <property type="project" value="UniProtKB-SubCell"/>
</dbReference>
<reference evidence="17 18" key="1">
    <citation type="submission" date="2013-04" db="EMBL/GenBank/DDBJ databases">
        <title>Hyphomonas hirschiana VP5 Genome Sequencing.</title>
        <authorList>
            <person name="Lai Q."/>
            <person name="Shao Z."/>
        </authorList>
    </citation>
    <scope>NUCLEOTIDE SEQUENCE [LARGE SCALE GENOMIC DNA]</scope>
    <source>
        <strain evidence="17 18">VP5</strain>
    </source>
</reference>
<comment type="subcellular location">
    <subcellularLocation>
        <location evidence="13">Cell membrane</location>
        <topology evidence="13">Single-pass membrane protein</topology>
    </subcellularLocation>
    <subcellularLocation>
        <location evidence="12">Endomembrane system</location>
        <topology evidence="12">Single-pass membrane protein</topology>
    </subcellularLocation>
</comment>
<keyword evidence="4 13" id="KW-0812">Transmembrane</keyword>
<evidence type="ECO:0000256" key="4">
    <source>
        <dbReference type="ARBA" id="ARBA00022692"/>
    </source>
</evidence>
<protein>
    <recommendedName>
        <fullName evidence="13">ATP synthase subunit b</fullName>
    </recommendedName>
    <alternativeName>
        <fullName evidence="13">ATP synthase F(0) sector subunit b</fullName>
    </alternativeName>
    <alternativeName>
        <fullName evidence="13">ATPase subunit I</fullName>
    </alternativeName>
    <alternativeName>
        <fullName evidence="13">F-type ATPase subunit b</fullName>
        <shortName evidence="13">F-ATPase subunit b</shortName>
    </alternativeName>
</protein>
<dbReference type="InterPro" id="IPR002146">
    <property type="entry name" value="ATP_synth_b/b'su_bac/chlpt"/>
</dbReference>
<keyword evidence="13" id="KW-1003">Cell membrane</keyword>
<dbReference type="AlphaFoldDB" id="A0A059FWI0"/>
<accession>A0A059FWI0</accession>
<dbReference type="GO" id="GO:0045259">
    <property type="term" value="C:proton-transporting ATP synthase complex"/>
    <property type="evidence" value="ECO:0007669"/>
    <property type="project" value="UniProtKB-KW"/>
</dbReference>
<dbReference type="HAMAP" id="MF_01398">
    <property type="entry name" value="ATP_synth_b_bprime"/>
    <property type="match status" value="1"/>
</dbReference>
<keyword evidence="9 13" id="KW-0066">ATP synthesis</keyword>
<evidence type="ECO:0000256" key="10">
    <source>
        <dbReference type="ARBA" id="ARBA00025198"/>
    </source>
</evidence>
<feature type="chain" id="PRO_5001572725" description="ATP synthase subunit b" evidence="16">
    <location>
        <begin position="21"/>
        <end position="189"/>
    </location>
</feature>
<keyword evidence="2 13" id="KW-0813">Transport</keyword>
<comment type="similarity">
    <text evidence="1 13 14">Belongs to the ATPase B chain family.</text>
</comment>
<evidence type="ECO:0000256" key="16">
    <source>
        <dbReference type="SAM" id="SignalP"/>
    </source>
</evidence>
<evidence type="ECO:0000256" key="7">
    <source>
        <dbReference type="ARBA" id="ARBA00023065"/>
    </source>
</evidence>
<evidence type="ECO:0000313" key="18">
    <source>
        <dbReference type="Proteomes" id="UP000025061"/>
    </source>
</evidence>
<keyword evidence="8 13" id="KW-0472">Membrane</keyword>
<dbReference type="Proteomes" id="UP000025061">
    <property type="component" value="Unassembled WGS sequence"/>
</dbReference>
<comment type="caution">
    <text evidence="17">The sequence shown here is derived from an EMBL/GenBank/DDBJ whole genome shotgun (WGS) entry which is preliminary data.</text>
</comment>
<keyword evidence="15" id="KW-0175">Coiled coil</keyword>
<dbReference type="PANTHER" id="PTHR33445:SF1">
    <property type="entry name" value="ATP SYNTHASE SUBUNIT B"/>
    <property type="match status" value="1"/>
</dbReference>
<comment type="function">
    <text evidence="11">Component of the F(0) channel, it forms part of the peripheral stalk, linking F(1) to F(0). The b'-subunit is a diverged and duplicated form of b found in plants and photosynthetic bacteria.</text>
</comment>
<comment type="subunit">
    <text evidence="13">F-type ATPases have 2 components, F(1) - the catalytic core - and F(0) - the membrane proton channel. F(1) has five subunits: alpha(3), beta(3), gamma(1), delta(1), epsilon(1). F(0) has three main subunits: a(1), b(2) and c(10-14). The alpha and beta chains form an alternating ring which encloses part of the gamma chain. F(1) is attached to F(0) by a central stalk formed by the gamma and epsilon chains, while a peripheral stalk is formed by the delta and b chains.</text>
</comment>
<keyword evidence="6 13" id="KW-1133">Transmembrane helix</keyword>
<feature type="coiled-coil region" evidence="15">
    <location>
        <begin position="69"/>
        <end position="136"/>
    </location>
</feature>
<dbReference type="EMBL" id="ARYI01000005">
    <property type="protein sequence ID" value="KCZ94962.1"/>
    <property type="molecule type" value="Genomic_DNA"/>
</dbReference>
<proteinExistence type="inferred from homology"/>
<evidence type="ECO:0000256" key="9">
    <source>
        <dbReference type="ARBA" id="ARBA00023310"/>
    </source>
</evidence>
<evidence type="ECO:0000256" key="3">
    <source>
        <dbReference type="ARBA" id="ARBA00022547"/>
    </source>
</evidence>
<sequence>MKKTTSLLIAALAVAPLAHAAEGGFVGGLMYAATDPVTFVAFLCMVTFLLIAARMGAFKTILGGLDTRASNIRKELEEAASLREQAAEALALAERRAQDADKEAEAIIDQAKRDAKAMLEEARRDLAEKISRREAQAAARITRAETEATSEVRRAAADAATAAARRILSEQTSVDQFEAAARDIERALS</sequence>
<feature type="signal peptide" evidence="16">
    <location>
        <begin position="1"/>
        <end position="20"/>
    </location>
</feature>
<evidence type="ECO:0000256" key="5">
    <source>
        <dbReference type="ARBA" id="ARBA00022781"/>
    </source>
</evidence>
<gene>
    <name evidence="13" type="primary">atpF</name>
    <name evidence="17" type="ORF">HHI_06932</name>
</gene>
<evidence type="ECO:0000256" key="14">
    <source>
        <dbReference type="RuleBase" id="RU003848"/>
    </source>
</evidence>
<keyword evidence="5 13" id="KW-0375">Hydrogen ion transport</keyword>
<dbReference type="SMR" id="A0A059FWI0"/>
<evidence type="ECO:0000256" key="11">
    <source>
        <dbReference type="ARBA" id="ARBA00025614"/>
    </source>
</evidence>
<dbReference type="GO" id="GO:0046933">
    <property type="term" value="F:proton-transporting ATP synthase activity, rotational mechanism"/>
    <property type="evidence" value="ECO:0007669"/>
    <property type="project" value="UniProtKB-UniRule"/>
</dbReference>
<dbReference type="PATRIC" id="fig|1280951.3.peg.1402"/>
<feature type="transmembrane region" description="Helical" evidence="13">
    <location>
        <begin position="36"/>
        <end position="53"/>
    </location>
</feature>
<evidence type="ECO:0000256" key="8">
    <source>
        <dbReference type="ARBA" id="ARBA00023136"/>
    </source>
</evidence>
<evidence type="ECO:0000256" key="6">
    <source>
        <dbReference type="ARBA" id="ARBA00022989"/>
    </source>
</evidence>
<dbReference type="PANTHER" id="PTHR33445">
    <property type="entry name" value="ATP SYNTHASE SUBUNIT B', CHLOROPLASTIC"/>
    <property type="match status" value="1"/>
</dbReference>
<keyword evidence="7 13" id="KW-0406">Ion transport</keyword>
<evidence type="ECO:0000256" key="1">
    <source>
        <dbReference type="ARBA" id="ARBA00005513"/>
    </source>
</evidence>
<evidence type="ECO:0000256" key="13">
    <source>
        <dbReference type="HAMAP-Rule" id="MF_01398"/>
    </source>
</evidence>
<keyword evidence="18" id="KW-1185">Reference proteome</keyword>
<evidence type="ECO:0000256" key="12">
    <source>
        <dbReference type="ARBA" id="ARBA00037847"/>
    </source>
</evidence>
<keyword evidence="3 13" id="KW-0138">CF(0)</keyword>
<comment type="function">
    <text evidence="10 13">F(1)F(0) ATP synthase produces ATP from ADP in the presence of a proton or sodium gradient. F-type ATPases consist of two structural domains, F(1) containing the extramembraneous catalytic core and F(0) containing the membrane proton channel, linked together by a central stalk and a peripheral stalk. During catalysis, ATP synthesis in the catalytic domain of F(1) is coupled via a rotary mechanism of the central stalk subunits to proton translocation.</text>
</comment>
<dbReference type="GO" id="GO:0012505">
    <property type="term" value="C:endomembrane system"/>
    <property type="evidence" value="ECO:0007669"/>
    <property type="project" value="UniProtKB-SubCell"/>
</dbReference>
<name>A0A059FWI0_9PROT</name>
<keyword evidence="16" id="KW-0732">Signal</keyword>
<dbReference type="Pfam" id="PF00430">
    <property type="entry name" value="ATP-synt_B"/>
    <property type="match status" value="1"/>
</dbReference>
<evidence type="ECO:0000313" key="17">
    <source>
        <dbReference type="EMBL" id="KCZ94962.1"/>
    </source>
</evidence>
<dbReference type="InterPro" id="IPR050059">
    <property type="entry name" value="ATP_synthase_B_chain"/>
</dbReference>
<dbReference type="CDD" id="cd06503">
    <property type="entry name" value="ATP-synt_Fo_b"/>
    <property type="match status" value="1"/>
</dbReference>
<dbReference type="GO" id="GO:0046961">
    <property type="term" value="F:proton-transporting ATPase activity, rotational mechanism"/>
    <property type="evidence" value="ECO:0007669"/>
    <property type="project" value="TreeGrafter"/>
</dbReference>